<keyword evidence="3 7" id="KW-0812">Transmembrane</keyword>
<evidence type="ECO:0000256" key="6">
    <source>
        <dbReference type="ARBA" id="ARBA00038076"/>
    </source>
</evidence>
<evidence type="ECO:0000256" key="5">
    <source>
        <dbReference type="ARBA" id="ARBA00023136"/>
    </source>
</evidence>
<gene>
    <name evidence="10" type="ORF">H8891_02020</name>
</gene>
<comment type="subcellular location">
    <subcellularLocation>
        <location evidence="1">Cell membrane</location>
        <topology evidence="1">Multi-pass membrane protein</topology>
    </subcellularLocation>
</comment>
<accession>A0ABR7K0B9</accession>
<keyword evidence="5 7" id="KW-0472">Membrane</keyword>
<keyword evidence="2" id="KW-1003">Cell membrane</keyword>
<dbReference type="EMBL" id="JACRWD010000001">
    <property type="protein sequence ID" value="MBC6002563.1"/>
    <property type="molecule type" value="Genomic_DNA"/>
</dbReference>
<evidence type="ECO:0000259" key="8">
    <source>
        <dbReference type="Pfam" id="PF02687"/>
    </source>
</evidence>
<protein>
    <submittedName>
        <fullName evidence="10">ABC transporter permease</fullName>
    </submittedName>
</protein>
<evidence type="ECO:0000256" key="1">
    <source>
        <dbReference type="ARBA" id="ARBA00004651"/>
    </source>
</evidence>
<evidence type="ECO:0000256" key="4">
    <source>
        <dbReference type="ARBA" id="ARBA00022989"/>
    </source>
</evidence>
<feature type="transmembrane region" description="Helical" evidence="7">
    <location>
        <begin position="292"/>
        <end position="314"/>
    </location>
</feature>
<evidence type="ECO:0000313" key="11">
    <source>
        <dbReference type="Proteomes" id="UP000611796"/>
    </source>
</evidence>
<evidence type="ECO:0000259" key="9">
    <source>
        <dbReference type="Pfam" id="PF12704"/>
    </source>
</evidence>
<comment type="similarity">
    <text evidence="6">Belongs to the ABC-4 integral membrane protein family.</text>
</comment>
<keyword evidence="4 7" id="KW-1133">Transmembrane helix</keyword>
<feature type="transmembrane region" description="Helical" evidence="7">
    <location>
        <begin position="337"/>
        <end position="363"/>
    </location>
</feature>
<feature type="transmembrane region" description="Helical" evidence="7">
    <location>
        <begin position="21"/>
        <end position="42"/>
    </location>
</feature>
<evidence type="ECO:0000256" key="2">
    <source>
        <dbReference type="ARBA" id="ARBA00022475"/>
    </source>
</evidence>
<name>A0ABR7K0B9_9FIRM</name>
<dbReference type="Proteomes" id="UP000611796">
    <property type="component" value="Unassembled WGS sequence"/>
</dbReference>
<feature type="domain" description="ABC3 transporter permease C-terminal" evidence="8">
    <location>
        <begin position="292"/>
        <end position="405"/>
    </location>
</feature>
<evidence type="ECO:0000313" key="10">
    <source>
        <dbReference type="EMBL" id="MBC6002563.1"/>
    </source>
</evidence>
<evidence type="ECO:0000256" key="7">
    <source>
        <dbReference type="SAM" id="Phobius"/>
    </source>
</evidence>
<reference evidence="10 11" key="1">
    <citation type="submission" date="2020-08" db="EMBL/GenBank/DDBJ databases">
        <authorList>
            <person name="Liu C."/>
            <person name="Sun Q."/>
        </authorList>
    </citation>
    <scope>NUCLEOTIDE SEQUENCE [LARGE SCALE GENOMIC DNA]</scope>
    <source>
        <strain evidence="10 11">NSJ-45</strain>
    </source>
</reference>
<dbReference type="InterPro" id="IPR050250">
    <property type="entry name" value="Macrolide_Exporter_MacB"/>
</dbReference>
<keyword evidence="11" id="KW-1185">Reference proteome</keyword>
<dbReference type="RefSeq" id="WP_187004967.1">
    <property type="nucleotide sequence ID" value="NZ_JACRWD010000001.1"/>
</dbReference>
<proteinExistence type="inferred from homology"/>
<feature type="transmembrane region" description="Helical" evidence="7">
    <location>
        <begin position="378"/>
        <end position="398"/>
    </location>
</feature>
<evidence type="ECO:0000256" key="3">
    <source>
        <dbReference type="ARBA" id="ARBA00022692"/>
    </source>
</evidence>
<dbReference type="PANTHER" id="PTHR30572">
    <property type="entry name" value="MEMBRANE COMPONENT OF TRANSPORTER-RELATED"/>
    <property type="match status" value="1"/>
</dbReference>
<sequence>MNLIKNTLVNLKAHKLRVFVTMIWIIIGITSVILVTSIGAGLEAKMKESTDKVNKKKTTIRFEPSNYGMMDYSIFLQPFTQQDIEVISFMEGVQMARPTSDESQMSGSYGFEAYVDKKSTFIDINSYKSDKKVDVIYGRNFGYDDDERKVILITMQNATELFDNPEDAVGNGINIDGDIYEIVGVLKEQTQETANQINMIYGMGDMGYQTSLMPKKVFEKLVNKYNYGNNEIYSIDILVSPGYDTYEVANNVAMKLQELHPDLDGSYITEDMDSTYMELENMTSSIDKFVKIITLVSLFVGGIGVMNIMYMSVIERQREIGIRRAIGAKPRNIMTQFLIESTFITIVGGILGIIVGIILVGYISNKLPFKAILSFKGFVYAVSTSILTGVIFGMIPAFKASKLDPIKAIQK</sequence>
<organism evidence="10 11">
    <name type="scientific">Paeniclostridium hominis</name>
    <dbReference type="NCBI Taxonomy" id="2764329"/>
    <lineage>
        <taxon>Bacteria</taxon>
        <taxon>Bacillati</taxon>
        <taxon>Bacillota</taxon>
        <taxon>Clostridia</taxon>
        <taxon>Peptostreptococcales</taxon>
        <taxon>Peptostreptococcaceae</taxon>
        <taxon>Paeniclostridium</taxon>
    </lineage>
</organism>
<dbReference type="Pfam" id="PF02687">
    <property type="entry name" value="FtsX"/>
    <property type="match status" value="1"/>
</dbReference>
<dbReference type="Pfam" id="PF12704">
    <property type="entry name" value="MacB_PCD"/>
    <property type="match status" value="1"/>
</dbReference>
<feature type="domain" description="MacB-like periplasmic core" evidence="9">
    <location>
        <begin position="19"/>
        <end position="251"/>
    </location>
</feature>
<dbReference type="InterPro" id="IPR025857">
    <property type="entry name" value="MacB_PCD"/>
</dbReference>
<dbReference type="PANTHER" id="PTHR30572:SF4">
    <property type="entry name" value="ABC TRANSPORTER PERMEASE YTRF"/>
    <property type="match status" value="1"/>
</dbReference>
<comment type="caution">
    <text evidence="10">The sequence shown here is derived from an EMBL/GenBank/DDBJ whole genome shotgun (WGS) entry which is preliminary data.</text>
</comment>
<dbReference type="InterPro" id="IPR003838">
    <property type="entry name" value="ABC3_permease_C"/>
</dbReference>